<proteinExistence type="predicted"/>
<dbReference type="Gene3D" id="3.30.559.10">
    <property type="entry name" value="Chloramphenicol acetyltransferase-like domain"/>
    <property type="match status" value="1"/>
</dbReference>
<accession>B8BSX2</accession>
<protein>
    <recommendedName>
        <fullName evidence="1">2-oxoacid dehydrogenase acyltransferase catalytic domain-containing protein</fullName>
    </recommendedName>
</protein>
<organism evidence="2 3">
    <name type="scientific">Thalassiosira pseudonana</name>
    <name type="common">Marine diatom</name>
    <name type="synonym">Cyclotella nana</name>
    <dbReference type="NCBI Taxonomy" id="35128"/>
    <lineage>
        <taxon>Eukaryota</taxon>
        <taxon>Sar</taxon>
        <taxon>Stramenopiles</taxon>
        <taxon>Ochrophyta</taxon>
        <taxon>Bacillariophyta</taxon>
        <taxon>Coscinodiscophyceae</taxon>
        <taxon>Thalassiosirophycidae</taxon>
        <taxon>Thalassiosirales</taxon>
        <taxon>Thalassiosiraceae</taxon>
        <taxon>Thalassiosira</taxon>
    </lineage>
</organism>
<dbReference type="InParanoid" id="B8BSX2"/>
<evidence type="ECO:0000313" key="3">
    <source>
        <dbReference type="Proteomes" id="UP000001449"/>
    </source>
</evidence>
<dbReference type="AlphaFoldDB" id="B8BSX2"/>
<dbReference type="PANTHER" id="PTHR23151">
    <property type="entry name" value="DIHYDROLIPOAMIDE ACETYL/SUCCINYL-TRANSFERASE-RELATED"/>
    <property type="match status" value="1"/>
</dbReference>
<dbReference type="PANTHER" id="PTHR23151:SF90">
    <property type="entry name" value="DIHYDROLIPOYLLYSINE-RESIDUE ACETYLTRANSFERASE COMPONENT OF PYRUVATE DEHYDROGENASE COMPLEX, MITOCHONDRIAL-RELATED"/>
    <property type="match status" value="1"/>
</dbReference>
<sequence>MRKVISRRLTESKSTVPHFYTSIEIPLDNILTLRKQLQKDFDVKVSVNDFVIKASAMALRDVPELNATFDKKTQTQRSFDSVDISVAVATPTGLITPIVPSTQALSLTDISSKVKDLATRARDNKLAPEEYQGGTFCISNLGMFGISEFSAVINPPQGAILAVGGGERKIVPGKGKPQISTIMTARLSADRRVVDEATAALFLGGLKEYLSQPKLLML</sequence>
<dbReference type="RefSeq" id="XP_002285977.1">
    <property type="nucleotide sequence ID" value="XM_002285941.1"/>
</dbReference>
<dbReference type="GO" id="GO:0006086">
    <property type="term" value="P:pyruvate decarboxylation to acetyl-CoA"/>
    <property type="evidence" value="ECO:0007669"/>
    <property type="project" value="InterPro"/>
</dbReference>
<name>B8BSX2_THAPS</name>
<dbReference type="SUPFAM" id="SSF52777">
    <property type="entry name" value="CoA-dependent acyltransferases"/>
    <property type="match status" value="1"/>
</dbReference>
<dbReference type="HOGENOM" id="CLU_016733_2_0_1"/>
<evidence type="ECO:0000313" key="2">
    <source>
        <dbReference type="EMBL" id="EED95618.1"/>
    </source>
</evidence>
<dbReference type="PaxDb" id="35128-Thaps38957"/>
<dbReference type="Pfam" id="PF00198">
    <property type="entry name" value="2-oxoacid_dh"/>
    <property type="match status" value="1"/>
</dbReference>
<dbReference type="InterPro" id="IPR045257">
    <property type="entry name" value="E2/Pdx1"/>
</dbReference>
<dbReference type="EMBL" id="CM000638">
    <property type="protein sequence ID" value="EED95618.1"/>
    <property type="molecule type" value="Genomic_DNA"/>
</dbReference>
<dbReference type="Proteomes" id="UP000001449">
    <property type="component" value="Chromosome 1"/>
</dbReference>
<feature type="domain" description="2-oxoacid dehydrogenase acyltransferase catalytic" evidence="1">
    <location>
        <begin position="1"/>
        <end position="218"/>
    </location>
</feature>
<dbReference type="GO" id="GO:0016746">
    <property type="term" value="F:acyltransferase activity"/>
    <property type="evidence" value="ECO:0007669"/>
    <property type="project" value="InterPro"/>
</dbReference>
<reference evidence="2 3" key="2">
    <citation type="journal article" date="2008" name="Nature">
        <title>The Phaeodactylum genome reveals the evolutionary history of diatom genomes.</title>
        <authorList>
            <person name="Bowler C."/>
            <person name="Allen A.E."/>
            <person name="Badger J.H."/>
            <person name="Grimwood J."/>
            <person name="Jabbari K."/>
            <person name="Kuo A."/>
            <person name="Maheswari U."/>
            <person name="Martens C."/>
            <person name="Maumus F."/>
            <person name="Otillar R.P."/>
            <person name="Rayko E."/>
            <person name="Salamov A."/>
            <person name="Vandepoele K."/>
            <person name="Beszteri B."/>
            <person name="Gruber A."/>
            <person name="Heijde M."/>
            <person name="Katinka M."/>
            <person name="Mock T."/>
            <person name="Valentin K."/>
            <person name="Verret F."/>
            <person name="Berges J.A."/>
            <person name="Brownlee C."/>
            <person name="Cadoret J.P."/>
            <person name="Chiovitti A."/>
            <person name="Choi C.J."/>
            <person name="Coesel S."/>
            <person name="De Martino A."/>
            <person name="Detter J.C."/>
            <person name="Durkin C."/>
            <person name="Falciatore A."/>
            <person name="Fournet J."/>
            <person name="Haruta M."/>
            <person name="Huysman M.J."/>
            <person name="Jenkins B.D."/>
            <person name="Jiroutova K."/>
            <person name="Jorgensen R.E."/>
            <person name="Joubert Y."/>
            <person name="Kaplan A."/>
            <person name="Kroger N."/>
            <person name="Kroth P.G."/>
            <person name="La Roche J."/>
            <person name="Lindquist E."/>
            <person name="Lommer M."/>
            <person name="Martin-Jezequel V."/>
            <person name="Lopez P.J."/>
            <person name="Lucas S."/>
            <person name="Mangogna M."/>
            <person name="McGinnis K."/>
            <person name="Medlin L.K."/>
            <person name="Montsant A."/>
            <person name="Oudot-Le Secq M.P."/>
            <person name="Napoli C."/>
            <person name="Obornik M."/>
            <person name="Parker M.S."/>
            <person name="Petit J.L."/>
            <person name="Porcel B.M."/>
            <person name="Poulsen N."/>
            <person name="Robison M."/>
            <person name="Rychlewski L."/>
            <person name="Rynearson T.A."/>
            <person name="Schmutz J."/>
            <person name="Shapiro H."/>
            <person name="Siaut M."/>
            <person name="Stanley M."/>
            <person name="Sussman M.R."/>
            <person name="Taylor A.R."/>
            <person name="Vardi A."/>
            <person name="von Dassow P."/>
            <person name="Vyverman W."/>
            <person name="Willis A."/>
            <person name="Wyrwicz L.S."/>
            <person name="Rokhsar D.S."/>
            <person name="Weissenbach J."/>
            <person name="Armbrust E.V."/>
            <person name="Green B.R."/>
            <person name="Van de Peer Y."/>
            <person name="Grigoriev I.V."/>
        </authorList>
    </citation>
    <scope>NUCLEOTIDE SEQUENCE [LARGE SCALE GENOMIC DNA]</scope>
    <source>
        <strain evidence="2 3">CCMP1335</strain>
    </source>
</reference>
<reference evidence="2 3" key="1">
    <citation type="journal article" date="2004" name="Science">
        <title>The genome of the diatom Thalassiosira pseudonana: ecology, evolution, and metabolism.</title>
        <authorList>
            <person name="Armbrust E.V."/>
            <person name="Berges J.A."/>
            <person name="Bowler C."/>
            <person name="Green B.R."/>
            <person name="Martinez D."/>
            <person name="Putnam N.H."/>
            <person name="Zhou S."/>
            <person name="Allen A.E."/>
            <person name="Apt K.E."/>
            <person name="Bechner M."/>
            <person name="Brzezinski M.A."/>
            <person name="Chaal B.K."/>
            <person name="Chiovitti A."/>
            <person name="Davis A.K."/>
            <person name="Demarest M.S."/>
            <person name="Detter J.C."/>
            <person name="Glavina T."/>
            <person name="Goodstein D."/>
            <person name="Hadi M.Z."/>
            <person name="Hellsten U."/>
            <person name="Hildebrand M."/>
            <person name="Jenkins B.D."/>
            <person name="Jurka J."/>
            <person name="Kapitonov V.V."/>
            <person name="Kroger N."/>
            <person name="Lau W.W."/>
            <person name="Lane T.W."/>
            <person name="Larimer F.W."/>
            <person name="Lippmeier J.C."/>
            <person name="Lucas S."/>
            <person name="Medina M."/>
            <person name="Montsant A."/>
            <person name="Obornik M."/>
            <person name="Parker M.S."/>
            <person name="Palenik B."/>
            <person name="Pazour G.J."/>
            <person name="Richardson P.M."/>
            <person name="Rynearson T.A."/>
            <person name="Saito M.A."/>
            <person name="Schwartz D.C."/>
            <person name="Thamatrakoln K."/>
            <person name="Valentin K."/>
            <person name="Vardi A."/>
            <person name="Wilkerson F.P."/>
            <person name="Rokhsar D.S."/>
        </authorList>
    </citation>
    <scope>NUCLEOTIDE SEQUENCE [LARGE SCALE GENOMIC DNA]</scope>
    <source>
        <strain evidence="2 3">CCMP1335</strain>
    </source>
</reference>
<dbReference type="InterPro" id="IPR001078">
    <property type="entry name" value="2-oxoacid_DH_actylTfrase"/>
</dbReference>
<dbReference type="KEGG" id="tps:THAPSDRAFT_38957"/>
<keyword evidence="3" id="KW-1185">Reference proteome</keyword>
<dbReference type="eggNOG" id="KOG0557">
    <property type="taxonomic scope" value="Eukaryota"/>
</dbReference>
<dbReference type="GeneID" id="7445684"/>
<evidence type="ECO:0000259" key="1">
    <source>
        <dbReference type="Pfam" id="PF00198"/>
    </source>
</evidence>
<gene>
    <name evidence="2" type="ORF">THAPSDRAFT_38957</name>
</gene>
<dbReference type="STRING" id="35128.B8BSX2"/>
<dbReference type="InterPro" id="IPR023213">
    <property type="entry name" value="CAT-like_dom_sf"/>
</dbReference>
<dbReference type="GO" id="GO:0045254">
    <property type="term" value="C:pyruvate dehydrogenase complex"/>
    <property type="evidence" value="ECO:0007669"/>
    <property type="project" value="InterPro"/>
</dbReference>
<dbReference type="OMA" id="FYTSIEI"/>